<name>A0ACB8RN85_9AGAM</name>
<gene>
    <name evidence="1" type="ORF">FA95DRAFT_1465332</name>
</gene>
<proteinExistence type="predicted"/>
<keyword evidence="2" id="KW-1185">Reference proteome</keyword>
<dbReference type="Proteomes" id="UP000814033">
    <property type="component" value="Unassembled WGS sequence"/>
</dbReference>
<feature type="non-terminal residue" evidence="1">
    <location>
        <position position="1"/>
    </location>
</feature>
<evidence type="ECO:0000313" key="1">
    <source>
        <dbReference type="EMBL" id="KAI0045573.1"/>
    </source>
</evidence>
<reference evidence="1" key="1">
    <citation type="submission" date="2021-02" db="EMBL/GenBank/DDBJ databases">
        <authorList>
            <consortium name="DOE Joint Genome Institute"/>
            <person name="Ahrendt S."/>
            <person name="Looney B.P."/>
            <person name="Miyauchi S."/>
            <person name="Morin E."/>
            <person name="Drula E."/>
            <person name="Courty P.E."/>
            <person name="Chicoki N."/>
            <person name="Fauchery L."/>
            <person name="Kohler A."/>
            <person name="Kuo A."/>
            <person name="Labutti K."/>
            <person name="Pangilinan J."/>
            <person name="Lipzen A."/>
            <person name="Riley R."/>
            <person name="Andreopoulos W."/>
            <person name="He G."/>
            <person name="Johnson J."/>
            <person name="Barry K.W."/>
            <person name="Grigoriev I.V."/>
            <person name="Nagy L."/>
            <person name="Hibbett D."/>
            <person name="Henrissat B."/>
            <person name="Matheny P.B."/>
            <person name="Labbe J."/>
            <person name="Martin F."/>
        </authorList>
    </citation>
    <scope>NUCLEOTIDE SEQUENCE</scope>
    <source>
        <strain evidence="1">FP105234-sp</strain>
    </source>
</reference>
<protein>
    <submittedName>
        <fullName evidence="1">Uncharacterized protein</fullName>
    </submittedName>
</protein>
<organism evidence="1 2">
    <name type="scientific">Auriscalpium vulgare</name>
    <dbReference type="NCBI Taxonomy" id="40419"/>
    <lineage>
        <taxon>Eukaryota</taxon>
        <taxon>Fungi</taxon>
        <taxon>Dikarya</taxon>
        <taxon>Basidiomycota</taxon>
        <taxon>Agaricomycotina</taxon>
        <taxon>Agaricomycetes</taxon>
        <taxon>Russulales</taxon>
        <taxon>Auriscalpiaceae</taxon>
        <taxon>Auriscalpium</taxon>
    </lineage>
</organism>
<sequence length="70" mass="8270">IVVAYAISLAERGFPLNHKRIKEHVDEICRAKLGDKFPESGVGKKWTYRFVEKHSEQLQHYWSHPLDHSR</sequence>
<accession>A0ACB8RN85</accession>
<dbReference type="EMBL" id="MU275948">
    <property type="protein sequence ID" value="KAI0045573.1"/>
    <property type="molecule type" value="Genomic_DNA"/>
</dbReference>
<comment type="caution">
    <text evidence="1">The sequence shown here is derived from an EMBL/GenBank/DDBJ whole genome shotgun (WGS) entry which is preliminary data.</text>
</comment>
<evidence type="ECO:0000313" key="2">
    <source>
        <dbReference type="Proteomes" id="UP000814033"/>
    </source>
</evidence>
<feature type="non-terminal residue" evidence="1">
    <location>
        <position position="70"/>
    </location>
</feature>
<reference evidence="1" key="2">
    <citation type="journal article" date="2022" name="New Phytol.">
        <title>Evolutionary transition to the ectomycorrhizal habit in the genomes of a hyperdiverse lineage of mushroom-forming fungi.</title>
        <authorList>
            <person name="Looney B."/>
            <person name="Miyauchi S."/>
            <person name="Morin E."/>
            <person name="Drula E."/>
            <person name="Courty P.E."/>
            <person name="Kohler A."/>
            <person name="Kuo A."/>
            <person name="LaButti K."/>
            <person name="Pangilinan J."/>
            <person name="Lipzen A."/>
            <person name="Riley R."/>
            <person name="Andreopoulos W."/>
            <person name="He G."/>
            <person name="Johnson J."/>
            <person name="Nolan M."/>
            <person name="Tritt A."/>
            <person name="Barry K.W."/>
            <person name="Grigoriev I.V."/>
            <person name="Nagy L.G."/>
            <person name="Hibbett D."/>
            <person name="Henrissat B."/>
            <person name="Matheny P.B."/>
            <person name="Labbe J."/>
            <person name="Martin F.M."/>
        </authorList>
    </citation>
    <scope>NUCLEOTIDE SEQUENCE</scope>
    <source>
        <strain evidence="1">FP105234-sp</strain>
    </source>
</reference>